<dbReference type="EMBL" id="JAHCTB010000003">
    <property type="protein sequence ID" value="MBT0608174.1"/>
    <property type="molecule type" value="Genomic_DNA"/>
</dbReference>
<organism evidence="1 2">
    <name type="scientific">Aequorivita echinoideorum</name>
    <dbReference type="NCBI Taxonomy" id="1549647"/>
    <lineage>
        <taxon>Bacteria</taxon>
        <taxon>Pseudomonadati</taxon>
        <taxon>Bacteroidota</taxon>
        <taxon>Flavobacteriia</taxon>
        <taxon>Flavobacteriales</taxon>
        <taxon>Flavobacteriaceae</taxon>
        <taxon>Aequorivita</taxon>
    </lineage>
</organism>
<name>A0ABS5S6X8_9FLAO</name>
<comment type="caution">
    <text evidence="1">The sequence shown here is derived from an EMBL/GenBank/DDBJ whole genome shotgun (WGS) entry which is preliminary data.</text>
</comment>
<dbReference type="RefSeq" id="WP_214113045.1">
    <property type="nucleotide sequence ID" value="NZ_JAHCTB010000003.1"/>
</dbReference>
<gene>
    <name evidence="1" type="ORF">KIV10_08275</name>
</gene>
<reference evidence="1 2" key="1">
    <citation type="submission" date="2021-05" db="EMBL/GenBank/DDBJ databases">
        <title>Aequorivita echinoideorum JCM 30378 genome.</title>
        <authorList>
            <person name="Zhang H."/>
            <person name="Li C."/>
        </authorList>
    </citation>
    <scope>NUCLEOTIDE SEQUENCE [LARGE SCALE GENOMIC DNA]</scope>
    <source>
        <strain evidence="1 2">JCM30378</strain>
    </source>
</reference>
<dbReference type="Proteomes" id="UP001297092">
    <property type="component" value="Unassembled WGS sequence"/>
</dbReference>
<accession>A0ABS5S6X8</accession>
<evidence type="ECO:0000313" key="2">
    <source>
        <dbReference type="Proteomes" id="UP001297092"/>
    </source>
</evidence>
<evidence type="ECO:0000313" key="1">
    <source>
        <dbReference type="EMBL" id="MBT0608174.1"/>
    </source>
</evidence>
<proteinExistence type="predicted"/>
<keyword evidence="2" id="KW-1185">Reference proteome</keyword>
<protein>
    <submittedName>
        <fullName evidence="1">Uncharacterized protein</fullName>
    </submittedName>
</protein>
<sequence length="54" mass="6441">MNATLKNLRKLYTLGMLSEAAKKHAERCIKERYARFKEQPTPEKFDFVTMDYIN</sequence>